<name>A0AAQ4FNT4_AMBAM</name>
<protein>
    <submittedName>
        <fullName evidence="2">Uncharacterized protein</fullName>
    </submittedName>
</protein>
<sequence>MPLQSRRVKANGREPFTTERGLLGMLESPASSAGRQYHHHHHLGSSAGAGQHPPSSYYLPPPPPPPPASSPAALRMRTAGHVRYLLRGDSESYDITV</sequence>
<evidence type="ECO:0000313" key="3">
    <source>
        <dbReference type="Proteomes" id="UP001321473"/>
    </source>
</evidence>
<evidence type="ECO:0000256" key="1">
    <source>
        <dbReference type="SAM" id="MobiDB-lite"/>
    </source>
</evidence>
<dbReference type="AlphaFoldDB" id="A0AAQ4FNT4"/>
<reference evidence="2 3" key="1">
    <citation type="journal article" date="2023" name="Arcadia Sci">
        <title>De novo assembly of a long-read Amblyomma americanum tick genome.</title>
        <authorList>
            <person name="Chou S."/>
            <person name="Poskanzer K.E."/>
            <person name="Rollins M."/>
            <person name="Thuy-Boun P.S."/>
        </authorList>
    </citation>
    <scope>NUCLEOTIDE SEQUENCE [LARGE SCALE GENOMIC DNA]</scope>
    <source>
        <strain evidence="2">F_SG_1</strain>
        <tissue evidence="2">Salivary glands</tissue>
    </source>
</reference>
<keyword evidence="3" id="KW-1185">Reference proteome</keyword>
<feature type="region of interest" description="Disordered" evidence="1">
    <location>
        <begin position="1"/>
        <end position="72"/>
    </location>
</feature>
<proteinExistence type="predicted"/>
<evidence type="ECO:0000313" key="2">
    <source>
        <dbReference type="EMBL" id="KAK8788393.1"/>
    </source>
</evidence>
<dbReference type="EMBL" id="JARKHS020000841">
    <property type="protein sequence ID" value="KAK8788393.1"/>
    <property type="molecule type" value="Genomic_DNA"/>
</dbReference>
<gene>
    <name evidence="2" type="ORF">V5799_021827</name>
</gene>
<organism evidence="2 3">
    <name type="scientific">Amblyomma americanum</name>
    <name type="common">Lone star tick</name>
    <dbReference type="NCBI Taxonomy" id="6943"/>
    <lineage>
        <taxon>Eukaryota</taxon>
        <taxon>Metazoa</taxon>
        <taxon>Ecdysozoa</taxon>
        <taxon>Arthropoda</taxon>
        <taxon>Chelicerata</taxon>
        <taxon>Arachnida</taxon>
        <taxon>Acari</taxon>
        <taxon>Parasitiformes</taxon>
        <taxon>Ixodida</taxon>
        <taxon>Ixodoidea</taxon>
        <taxon>Ixodidae</taxon>
        <taxon>Amblyomminae</taxon>
        <taxon>Amblyomma</taxon>
    </lineage>
</organism>
<dbReference type="Proteomes" id="UP001321473">
    <property type="component" value="Unassembled WGS sequence"/>
</dbReference>
<feature type="compositionally biased region" description="Pro residues" evidence="1">
    <location>
        <begin position="59"/>
        <end position="69"/>
    </location>
</feature>
<comment type="caution">
    <text evidence="2">The sequence shown here is derived from an EMBL/GenBank/DDBJ whole genome shotgun (WGS) entry which is preliminary data.</text>
</comment>
<feature type="compositionally biased region" description="Basic residues" evidence="1">
    <location>
        <begin position="1"/>
        <end position="10"/>
    </location>
</feature>
<accession>A0AAQ4FNT4</accession>